<dbReference type="GO" id="GO:0098542">
    <property type="term" value="P:defense response to other organism"/>
    <property type="evidence" value="ECO:0007669"/>
    <property type="project" value="InterPro"/>
</dbReference>
<dbReference type="InterPro" id="IPR044839">
    <property type="entry name" value="NDR1-like"/>
</dbReference>
<reference evidence="4 5" key="1">
    <citation type="submission" date="2024-01" db="EMBL/GenBank/DDBJ databases">
        <title>The genomes of 5 underutilized Papilionoideae crops provide insights into root nodulation and disease resistanc.</title>
        <authorList>
            <person name="Jiang F."/>
        </authorList>
    </citation>
    <scope>NUCLEOTIDE SEQUENCE [LARGE SCALE GENOMIC DNA]</scope>
    <source>
        <strain evidence="4">LVBAO_FW01</strain>
        <tissue evidence="4">Leaves</tissue>
    </source>
</reference>
<name>A0AAN9PRJ7_CANGL</name>
<evidence type="ECO:0000256" key="2">
    <source>
        <dbReference type="ARBA" id="ARBA00023136"/>
    </source>
</evidence>
<dbReference type="EMBL" id="JAYMYQ010000010">
    <property type="protein sequence ID" value="KAK7307881.1"/>
    <property type="molecule type" value="Genomic_DNA"/>
</dbReference>
<dbReference type="GO" id="GO:0005886">
    <property type="term" value="C:plasma membrane"/>
    <property type="evidence" value="ECO:0007669"/>
    <property type="project" value="TreeGrafter"/>
</dbReference>
<keyword evidence="5" id="KW-1185">Reference proteome</keyword>
<evidence type="ECO:0000313" key="4">
    <source>
        <dbReference type="EMBL" id="KAK7307881.1"/>
    </source>
</evidence>
<keyword evidence="3" id="KW-0812">Transmembrane</keyword>
<dbReference type="PANTHER" id="PTHR31234:SF3">
    <property type="entry name" value="LATE EMBRYOGENESIS ABUNDANT (LEA) HYDROXYPROLINE-RICH GLYCOPROTEIN FAMILY"/>
    <property type="match status" value="1"/>
</dbReference>
<organism evidence="4 5">
    <name type="scientific">Canavalia gladiata</name>
    <name type="common">Sword bean</name>
    <name type="synonym">Dolichos gladiatus</name>
    <dbReference type="NCBI Taxonomy" id="3824"/>
    <lineage>
        <taxon>Eukaryota</taxon>
        <taxon>Viridiplantae</taxon>
        <taxon>Streptophyta</taxon>
        <taxon>Embryophyta</taxon>
        <taxon>Tracheophyta</taxon>
        <taxon>Spermatophyta</taxon>
        <taxon>Magnoliopsida</taxon>
        <taxon>eudicotyledons</taxon>
        <taxon>Gunneridae</taxon>
        <taxon>Pentapetalae</taxon>
        <taxon>rosids</taxon>
        <taxon>fabids</taxon>
        <taxon>Fabales</taxon>
        <taxon>Fabaceae</taxon>
        <taxon>Papilionoideae</taxon>
        <taxon>50 kb inversion clade</taxon>
        <taxon>NPAAA clade</taxon>
        <taxon>indigoferoid/millettioid clade</taxon>
        <taxon>Phaseoleae</taxon>
        <taxon>Canavalia</taxon>
    </lineage>
</organism>
<evidence type="ECO:0008006" key="6">
    <source>
        <dbReference type="Google" id="ProtNLM"/>
    </source>
</evidence>
<dbReference type="PANTHER" id="PTHR31234">
    <property type="entry name" value="LATE EMBRYOGENESIS ABUNDANT (LEA) HYDROXYPROLINE-RICH GLYCOPROTEIN FAMILY"/>
    <property type="match status" value="1"/>
</dbReference>
<comment type="subcellular location">
    <subcellularLocation>
        <location evidence="1">Membrane</location>
    </subcellularLocation>
</comment>
<dbReference type="Proteomes" id="UP001367508">
    <property type="component" value="Unassembled WGS sequence"/>
</dbReference>
<evidence type="ECO:0000256" key="3">
    <source>
        <dbReference type="SAM" id="Phobius"/>
    </source>
</evidence>
<accession>A0AAN9PRJ7</accession>
<keyword evidence="2 3" id="KW-0472">Membrane</keyword>
<protein>
    <recommendedName>
        <fullName evidence="6">Late embryogenesis abundant protein LEA-2 subgroup domain-containing protein</fullName>
    </recommendedName>
</protein>
<dbReference type="AlphaFoldDB" id="A0AAN9PRJ7"/>
<proteinExistence type="predicted"/>
<sequence>MFPIRKEEEKSSKCVVYALVTIATLLGVVCFSSIFLVVRDPKIELISARLVDNINHTVISASSPFNLSMIGRVSLWNPNFGRFYYDNTTVSVMYGDFSIGASELGGAILEAREIKEFNSIVNMRFSEELVNLTNDISSCMLKLRSHSDLSGIGYVLKFIKKRKTIQMDCTMNLDLTSSSLRLLQC</sequence>
<feature type="transmembrane region" description="Helical" evidence="3">
    <location>
        <begin position="15"/>
        <end position="38"/>
    </location>
</feature>
<evidence type="ECO:0000313" key="5">
    <source>
        <dbReference type="Proteomes" id="UP001367508"/>
    </source>
</evidence>
<gene>
    <name evidence="4" type="ORF">VNO77_41323</name>
</gene>
<comment type="caution">
    <text evidence="4">The sequence shown here is derived from an EMBL/GenBank/DDBJ whole genome shotgun (WGS) entry which is preliminary data.</text>
</comment>
<evidence type="ECO:0000256" key="1">
    <source>
        <dbReference type="ARBA" id="ARBA00004370"/>
    </source>
</evidence>
<keyword evidence="3" id="KW-1133">Transmembrane helix</keyword>